<reference evidence="2 3" key="1">
    <citation type="submission" date="2019-11" db="EMBL/GenBank/DDBJ databases">
        <authorList>
            <person name="Im W.T."/>
        </authorList>
    </citation>
    <scope>NUCLEOTIDE SEQUENCE [LARGE SCALE GENOMIC DNA]</scope>
    <source>
        <strain evidence="2 3">SB-02</strain>
    </source>
</reference>
<feature type="transmembrane region" description="Helical" evidence="1">
    <location>
        <begin position="29"/>
        <end position="52"/>
    </location>
</feature>
<organism evidence="2 3">
    <name type="scientific">Phnomibacter ginsenosidimutans</name>
    <dbReference type="NCBI Taxonomy" id="2676868"/>
    <lineage>
        <taxon>Bacteria</taxon>
        <taxon>Pseudomonadati</taxon>
        <taxon>Bacteroidota</taxon>
        <taxon>Chitinophagia</taxon>
        <taxon>Chitinophagales</taxon>
        <taxon>Chitinophagaceae</taxon>
        <taxon>Phnomibacter</taxon>
    </lineage>
</organism>
<accession>A0A6I6GW86</accession>
<evidence type="ECO:0000313" key="2">
    <source>
        <dbReference type="EMBL" id="QGW29379.1"/>
    </source>
</evidence>
<sequence>MSNTLGVMVSKKCVHGEIRCRQQLLRGWFFAWAVPVKSLLLAFHLFYGRAIVPGRKRLKQERKNKERLIPLFLSGSQG</sequence>
<proteinExistence type="predicted"/>
<dbReference type="EMBL" id="CP046566">
    <property type="protein sequence ID" value="QGW29379.1"/>
    <property type="molecule type" value="Genomic_DNA"/>
</dbReference>
<evidence type="ECO:0000313" key="3">
    <source>
        <dbReference type="Proteomes" id="UP000426027"/>
    </source>
</evidence>
<dbReference type="Proteomes" id="UP000426027">
    <property type="component" value="Chromosome"/>
</dbReference>
<dbReference type="KEGG" id="fls:GLV81_15805"/>
<keyword evidence="3" id="KW-1185">Reference proteome</keyword>
<keyword evidence="1" id="KW-0812">Transmembrane</keyword>
<dbReference type="AlphaFoldDB" id="A0A6I6GW86"/>
<dbReference type="RefSeq" id="WP_157479731.1">
    <property type="nucleotide sequence ID" value="NZ_CP046566.1"/>
</dbReference>
<gene>
    <name evidence="2" type="ORF">GLV81_15805</name>
</gene>
<protein>
    <submittedName>
        <fullName evidence="2">Uncharacterized protein</fullName>
    </submittedName>
</protein>
<evidence type="ECO:0000256" key="1">
    <source>
        <dbReference type="SAM" id="Phobius"/>
    </source>
</evidence>
<keyword evidence="1" id="KW-1133">Transmembrane helix</keyword>
<keyword evidence="1" id="KW-0472">Membrane</keyword>
<name>A0A6I6GW86_9BACT</name>